<dbReference type="Gene3D" id="2.30.42.10">
    <property type="match status" value="1"/>
</dbReference>
<dbReference type="InterPro" id="IPR055108">
    <property type="entry name" value="Syntrophin_4th"/>
</dbReference>
<sequence>MTKNRSNSSLDVVHSGMVLISDGKGRGKLSKLLLTKELLYIQIPIESYNNNGNNNSNNNTIPRVPSFHQQQQPSNTIEATDLTTTTRTITIQKKSQILGISIKGGVDETAILPIVISKIAPNTPADECTQLYIGDIILEINGISVEGKTHDDVVKILKDIDTTVTLTVKSCPQIAPILRTANSEKVKSSHSISDIFTEPLPFKSALKSSVSVNDIKSNTKNIDEPVLQGEGKDGWKTINKLPLPMAQLSRYLWGTDKIRNNAFELRTVDGRTSNIIHCEDKKAVEQWIKQIQNHINNLNHKSMKISNKFLHASEKIQYIGWADERIPDTFCDDVQIRWSGRFIILKGTDLCIFESPPLNADDLNNKCLFMYKIIETVMKTAIPKKDRRDCVLEIESADGGKHYLSFNSFTQLQTFESTYYDSVYKSIKATQCKTFACSYLGRPSGLVIHIVNGISLYDIPTKQYVWNYKFSDLESSSDDGKIRLHLVFKKFINKQKEIIEIKDIECDQVINLIMTLHSFYIAKIMGVYPDYLKVMPLS</sequence>
<keyword evidence="4" id="KW-0963">Cytoplasm</keyword>
<keyword evidence="5" id="KW-0677">Repeat</keyword>
<dbReference type="InterPro" id="IPR011993">
    <property type="entry name" value="PH-like_dom_sf"/>
</dbReference>
<comment type="similarity">
    <text evidence="3">Belongs to the syntrophin family.</text>
</comment>
<evidence type="ECO:0000256" key="7">
    <source>
        <dbReference type="ARBA" id="ARBA00023212"/>
    </source>
</evidence>
<keyword evidence="6" id="KW-0472">Membrane</keyword>
<dbReference type="InterPro" id="IPR001478">
    <property type="entry name" value="PDZ"/>
</dbReference>
<evidence type="ECO:0000313" key="10">
    <source>
        <dbReference type="Proteomes" id="UP000035682"/>
    </source>
</evidence>
<comment type="subcellular location">
    <subcellularLocation>
        <location evidence="2">Cytoplasm</location>
        <location evidence="2">Cytoskeleton</location>
    </subcellularLocation>
    <subcellularLocation>
        <location evidence="1">Membrane</location>
        <topology evidence="1">Peripheral membrane protein</topology>
    </subcellularLocation>
</comment>
<gene>
    <name evidence="9 11 12" type="ORF">SRAE_2000069900</name>
</gene>
<evidence type="ECO:0000256" key="4">
    <source>
        <dbReference type="ARBA" id="ARBA00022490"/>
    </source>
</evidence>
<dbReference type="SMART" id="SM00228">
    <property type="entry name" value="PDZ"/>
    <property type="match status" value="1"/>
</dbReference>
<feature type="domain" description="PDZ" evidence="8">
    <location>
        <begin position="88"/>
        <end position="172"/>
    </location>
</feature>
<dbReference type="GO" id="GO:0030017">
    <property type="term" value="C:sarcomere"/>
    <property type="evidence" value="ECO:0007669"/>
    <property type="project" value="EnsemblMetazoa"/>
</dbReference>
<dbReference type="AlphaFoldDB" id="A0A090L8E8"/>
<proteinExistence type="inferred from homology"/>
<protein>
    <submittedName>
        <fullName evidence="9 11">FI16515p1</fullName>
    </submittedName>
</protein>
<dbReference type="Pfam" id="PF18012">
    <property type="entry name" value="PH_17"/>
    <property type="match status" value="1"/>
</dbReference>
<evidence type="ECO:0000256" key="3">
    <source>
        <dbReference type="ARBA" id="ARBA00010798"/>
    </source>
</evidence>
<dbReference type="GO" id="GO:0043005">
    <property type="term" value="C:neuron projection"/>
    <property type="evidence" value="ECO:0007669"/>
    <property type="project" value="EnsemblMetazoa"/>
</dbReference>
<dbReference type="InterPro" id="IPR041428">
    <property type="entry name" value="PHsplit_syntrophin"/>
</dbReference>
<evidence type="ECO:0000256" key="6">
    <source>
        <dbReference type="ARBA" id="ARBA00023136"/>
    </source>
</evidence>
<dbReference type="GeneID" id="36378391"/>
<keyword evidence="10" id="KW-1185">Reference proteome</keyword>
<dbReference type="GO" id="GO:0016010">
    <property type="term" value="C:dystrophin-associated glycoprotein complex"/>
    <property type="evidence" value="ECO:0007669"/>
    <property type="project" value="TreeGrafter"/>
</dbReference>
<evidence type="ECO:0000313" key="11">
    <source>
        <dbReference type="WBParaSite" id="SRAE_2000069900.1"/>
    </source>
</evidence>
<dbReference type="EMBL" id="LN609529">
    <property type="protein sequence ID" value="CEF66027.1"/>
    <property type="molecule type" value="Genomic_DNA"/>
</dbReference>
<dbReference type="eggNOG" id="KOG3549">
    <property type="taxonomic scope" value="Eukaryota"/>
</dbReference>
<dbReference type="SUPFAM" id="SSF50729">
    <property type="entry name" value="PH domain-like"/>
    <property type="match status" value="1"/>
</dbReference>
<dbReference type="WBParaSite" id="SRAE_2000069900.1">
    <property type="protein sequence ID" value="SRAE_2000069900.1"/>
    <property type="gene ID" value="WBGene00260897"/>
</dbReference>
<accession>A0A090L8E8</accession>
<dbReference type="PANTHER" id="PTHR10554:SF1">
    <property type="entry name" value="FI16515P1"/>
    <property type="match status" value="1"/>
</dbReference>
<organism evidence="9">
    <name type="scientific">Strongyloides ratti</name>
    <name type="common">Parasitic roundworm</name>
    <dbReference type="NCBI Taxonomy" id="34506"/>
    <lineage>
        <taxon>Eukaryota</taxon>
        <taxon>Metazoa</taxon>
        <taxon>Ecdysozoa</taxon>
        <taxon>Nematoda</taxon>
        <taxon>Chromadorea</taxon>
        <taxon>Rhabditida</taxon>
        <taxon>Tylenchina</taxon>
        <taxon>Panagrolaimomorpha</taxon>
        <taxon>Strongyloidoidea</taxon>
        <taxon>Strongyloididae</taxon>
        <taxon>Strongyloides</taxon>
    </lineage>
</organism>
<dbReference type="Gene3D" id="2.30.29.30">
    <property type="entry name" value="Pleckstrin-homology domain (PH domain)/Phosphotyrosine-binding domain (PTB)"/>
    <property type="match status" value="1"/>
</dbReference>
<dbReference type="GO" id="GO:0050839">
    <property type="term" value="F:cell adhesion molecule binding"/>
    <property type="evidence" value="ECO:0007669"/>
    <property type="project" value="EnsemblMetazoa"/>
</dbReference>
<keyword evidence="7" id="KW-0206">Cytoskeleton</keyword>
<dbReference type="InterPro" id="IPR036034">
    <property type="entry name" value="PDZ_sf"/>
</dbReference>
<dbReference type="WormBase" id="SRAE_2000069900">
    <property type="protein sequence ID" value="SRP03579"/>
    <property type="gene ID" value="WBGene00260897"/>
</dbReference>
<dbReference type="STRING" id="34506.A0A090L8E8"/>
<evidence type="ECO:0000313" key="12">
    <source>
        <dbReference type="WormBase" id="SRAE_2000069900"/>
    </source>
</evidence>
<evidence type="ECO:0000259" key="8">
    <source>
        <dbReference type="PROSITE" id="PS50106"/>
    </source>
</evidence>
<dbReference type="PROSITE" id="PS50106">
    <property type="entry name" value="PDZ"/>
    <property type="match status" value="1"/>
</dbReference>
<dbReference type="GO" id="GO:0005856">
    <property type="term" value="C:cytoskeleton"/>
    <property type="evidence" value="ECO:0007669"/>
    <property type="project" value="UniProtKB-SubCell"/>
</dbReference>
<dbReference type="Proteomes" id="UP000035682">
    <property type="component" value="Unplaced"/>
</dbReference>
<dbReference type="GO" id="GO:0044297">
    <property type="term" value="C:cell body"/>
    <property type="evidence" value="ECO:0007669"/>
    <property type="project" value="EnsemblMetazoa"/>
</dbReference>
<dbReference type="CTD" id="36378391"/>
<dbReference type="Pfam" id="PF23012">
    <property type="entry name" value="Syntrophin_4th"/>
    <property type="match status" value="1"/>
</dbReference>
<evidence type="ECO:0000256" key="2">
    <source>
        <dbReference type="ARBA" id="ARBA00004245"/>
    </source>
</evidence>
<dbReference type="RefSeq" id="XP_024505227.1">
    <property type="nucleotide sequence ID" value="XM_024651561.1"/>
</dbReference>
<dbReference type="SUPFAM" id="SSF50156">
    <property type="entry name" value="PDZ domain-like"/>
    <property type="match status" value="1"/>
</dbReference>
<dbReference type="InterPro" id="IPR015482">
    <property type="entry name" value="Syntrophin"/>
</dbReference>
<dbReference type="OMA" id="IAMQSRT"/>
<name>A0A090L8E8_STRRB</name>
<evidence type="ECO:0000256" key="1">
    <source>
        <dbReference type="ARBA" id="ARBA00004170"/>
    </source>
</evidence>
<dbReference type="OrthoDB" id="9975356at2759"/>
<reference evidence="11" key="2">
    <citation type="submission" date="2020-12" db="UniProtKB">
        <authorList>
            <consortium name="WormBaseParasite"/>
        </authorList>
    </citation>
    <scope>IDENTIFICATION</scope>
</reference>
<dbReference type="GO" id="GO:0005198">
    <property type="term" value="F:structural molecule activity"/>
    <property type="evidence" value="ECO:0007669"/>
    <property type="project" value="InterPro"/>
</dbReference>
<evidence type="ECO:0000313" key="9">
    <source>
        <dbReference type="EMBL" id="CEF66027.1"/>
    </source>
</evidence>
<reference evidence="9 10" key="1">
    <citation type="submission" date="2014-09" db="EMBL/GenBank/DDBJ databases">
        <authorList>
            <person name="Martin A.A."/>
        </authorList>
    </citation>
    <scope>NUCLEOTIDE SEQUENCE</scope>
    <source>
        <strain evidence="10">ED321</strain>
        <strain evidence="9">ED321 Heterogonic</strain>
    </source>
</reference>
<evidence type="ECO:0000256" key="5">
    <source>
        <dbReference type="ARBA" id="ARBA00022737"/>
    </source>
</evidence>
<dbReference type="Pfam" id="PF00595">
    <property type="entry name" value="PDZ"/>
    <property type="match status" value="1"/>
</dbReference>
<dbReference type="PANTHER" id="PTHR10554">
    <property type="entry name" value="SYNTROPHIN"/>
    <property type="match status" value="1"/>
</dbReference>